<reference evidence="8" key="1">
    <citation type="journal article" date="2023" name="Mol. Phylogenet. Evol.">
        <title>Genome-scale phylogeny and comparative genomics of the fungal order Sordariales.</title>
        <authorList>
            <person name="Hensen N."/>
            <person name="Bonometti L."/>
            <person name="Westerberg I."/>
            <person name="Brannstrom I.O."/>
            <person name="Guillou S."/>
            <person name="Cros-Aarteil S."/>
            <person name="Calhoun S."/>
            <person name="Haridas S."/>
            <person name="Kuo A."/>
            <person name="Mondo S."/>
            <person name="Pangilinan J."/>
            <person name="Riley R."/>
            <person name="LaButti K."/>
            <person name="Andreopoulos B."/>
            <person name="Lipzen A."/>
            <person name="Chen C."/>
            <person name="Yan M."/>
            <person name="Daum C."/>
            <person name="Ng V."/>
            <person name="Clum A."/>
            <person name="Steindorff A."/>
            <person name="Ohm R.A."/>
            <person name="Martin F."/>
            <person name="Silar P."/>
            <person name="Natvig D.O."/>
            <person name="Lalanne C."/>
            <person name="Gautier V."/>
            <person name="Ament-Velasquez S.L."/>
            <person name="Kruys A."/>
            <person name="Hutchinson M.I."/>
            <person name="Powell A.J."/>
            <person name="Barry K."/>
            <person name="Miller A.N."/>
            <person name="Grigoriev I.V."/>
            <person name="Debuchy R."/>
            <person name="Gladieux P."/>
            <person name="Hiltunen Thoren M."/>
            <person name="Johannesson H."/>
        </authorList>
    </citation>
    <scope>NUCLEOTIDE SEQUENCE [LARGE SCALE GENOMIC DNA]</scope>
    <source>
        <strain evidence="8">CBS 340.73</strain>
    </source>
</reference>
<protein>
    <recommendedName>
        <fullName evidence="9">Peptidase S8/S53 domain-containing protein</fullName>
    </recommendedName>
</protein>
<dbReference type="Pfam" id="PF24476">
    <property type="entry name" value="DUF7580"/>
    <property type="match status" value="1"/>
</dbReference>
<dbReference type="AlphaFoldDB" id="A0AAN6S5B0"/>
<feature type="domain" description="DUF7580" evidence="6">
    <location>
        <begin position="154"/>
        <end position="475"/>
    </location>
</feature>
<evidence type="ECO:0000256" key="4">
    <source>
        <dbReference type="PROSITE-ProRule" id="PRU01240"/>
    </source>
</evidence>
<evidence type="ECO:0000256" key="2">
    <source>
        <dbReference type="ARBA" id="ARBA00022801"/>
    </source>
</evidence>
<dbReference type="GO" id="GO:0004252">
    <property type="term" value="F:serine-type endopeptidase activity"/>
    <property type="evidence" value="ECO:0007669"/>
    <property type="project" value="UniProtKB-UniRule"/>
</dbReference>
<dbReference type="PANTHER" id="PTHR35186:SF4">
    <property type="entry name" value="PRION-INHIBITION AND PROPAGATION HELO DOMAIN-CONTAINING PROTEIN"/>
    <property type="match status" value="1"/>
</dbReference>
<evidence type="ECO:0000256" key="1">
    <source>
        <dbReference type="ARBA" id="ARBA00022670"/>
    </source>
</evidence>
<keyword evidence="3 4" id="KW-0720">Serine protease</keyword>
<feature type="active site" description="Charge relay system" evidence="4">
    <location>
        <position position="586"/>
    </location>
</feature>
<dbReference type="PRINTS" id="PR00723">
    <property type="entry name" value="SUBTILISIN"/>
</dbReference>
<dbReference type="GO" id="GO:0006508">
    <property type="term" value="P:proteolysis"/>
    <property type="evidence" value="ECO:0007669"/>
    <property type="project" value="UniProtKB-KW"/>
</dbReference>
<dbReference type="PROSITE" id="PS51892">
    <property type="entry name" value="SUBTILASE"/>
    <property type="match status" value="1"/>
</dbReference>
<keyword evidence="8" id="KW-1185">Reference proteome</keyword>
<evidence type="ECO:0008006" key="9">
    <source>
        <dbReference type="Google" id="ProtNLM"/>
    </source>
</evidence>
<dbReference type="EMBL" id="MU853788">
    <property type="protein sequence ID" value="KAK3941014.1"/>
    <property type="molecule type" value="Genomic_DNA"/>
</dbReference>
<dbReference type="InterPro" id="IPR036852">
    <property type="entry name" value="Peptidase_S8/S53_dom_sf"/>
</dbReference>
<dbReference type="InterPro" id="IPR015500">
    <property type="entry name" value="Peptidase_S8_subtilisin-rel"/>
</dbReference>
<feature type="domain" description="Peptidase S8/S53" evidence="5">
    <location>
        <begin position="579"/>
        <end position="788"/>
    </location>
</feature>
<evidence type="ECO:0000259" key="5">
    <source>
        <dbReference type="Pfam" id="PF00082"/>
    </source>
</evidence>
<keyword evidence="1 4" id="KW-0645">Protease</keyword>
<evidence type="ECO:0000313" key="7">
    <source>
        <dbReference type="EMBL" id="KAK3941014.1"/>
    </source>
</evidence>
<dbReference type="Pfam" id="PF00082">
    <property type="entry name" value="Peptidase_S8"/>
    <property type="match status" value="1"/>
</dbReference>
<comment type="caution">
    <text evidence="7">The sequence shown here is derived from an EMBL/GenBank/DDBJ whole genome shotgun (WGS) entry which is preliminary data.</text>
</comment>
<dbReference type="InterPro" id="IPR056002">
    <property type="entry name" value="DUF7580"/>
</dbReference>
<gene>
    <name evidence="7" type="ORF">QBC46DRAFT_111160</name>
</gene>
<comment type="similarity">
    <text evidence="4">Belongs to the peptidase S8 family.</text>
</comment>
<sequence length="872" mass="99382">MSLSSELANEEQLAFYRSFSAELLLVLEWLQAQPQPFAPGIVGRLSKLLANLEKLSKWPPSVQPDPARPRSKCPVAETRPKTTYPNLFQLLSNPTKIKKSLRYFVKHESQYRRHHQSLLDNLRKFPKWKESAAFETTTAAVIQTQLGQDYMVDYTTYAKTLYKVLSEHSICRIHGAHRRILPHLRLSACRDLPATCAPFSIFFLDHPHDAESQMACQWQNTQVQVFKSISFTDDLSRPSAAGPTRVIELGNFCGIISNRQNVQLSLSVVNNKLILKEPCHQESSFLLDMPSVPLSQLIEGRQLSRKMRLLLCYLLAKAVWQFYDSEWMDLEWTRDNVHFMFERRSETPKGIFVNEPFLAARFAQKPDDSQARYRLHKFPKILALGIMLLEVELGLNIAKKRTPDCFSVDGQPTVNADLTAAMSLFRNEELWERQETFTKLKDAVGRCLKPSLFEPFRNDIGGQRDILHKQIVLQLHALFRNAWEDPEETRLSPVYIEISSPQRTPGPDITNPCHLAPATLPPQTRRMTEQQQQPQVTQTQLAVRAMSSNVLFDSETWFAQLDRLNLVLGAPKNGAKYQAVRVAVLDTGIEKTWWDSIEQYKDFVTLNDEIPQDLTGHGTNTAWLINKVFSKAELYIARVLDTNRMETSSSNVHPQDRIAMAIRHAIDEWKVDIITICIGSESDHKGMTDEIMRARQKRILVFAAASNYSNLRSVAFPARMEHDVLCMFSTNAGAKSSASLNPSAVQGKYNFAILGEDVRLYENQEPPLTGTSIATAIGAGLAARLLDFSRHDDCRDFWTQEHAVNADDVEQKLKLLQGMSAVLAYMARLDNGYHCITPWRLLKGLNDDAPRAKKRQYICGTIYRILEHMHEK</sequence>
<evidence type="ECO:0000313" key="8">
    <source>
        <dbReference type="Proteomes" id="UP001303473"/>
    </source>
</evidence>
<evidence type="ECO:0000259" key="6">
    <source>
        <dbReference type="Pfam" id="PF24476"/>
    </source>
</evidence>
<feature type="active site" description="Charge relay system" evidence="4">
    <location>
        <position position="617"/>
    </location>
</feature>
<organism evidence="7 8">
    <name type="scientific">Diplogelasinospora grovesii</name>
    <dbReference type="NCBI Taxonomy" id="303347"/>
    <lineage>
        <taxon>Eukaryota</taxon>
        <taxon>Fungi</taxon>
        <taxon>Dikarya</taxon>
        <taxon>Ascomycota</taxon>
        <taxon>Pezizomycotina</taxon>
        <taxon>Sordariomycetes</taxon>
        <taxon>Sordariomycetidae</taxon>
        <taxon>Sordariales</taxon>
        <taxon>Diplogelasinosporaceae</taxon>
        <taxon>Diplogelasinospora</taxon>
    </lineage>
</organism>
<feature type="active site" description="Charge relay system" evidence="4">
    <location>
        <position position="772"/>
    </location>
</feature>
<dbReference type="Proteomes" id="UP001303473">
    <property type="component" value="Unassembled WGS sequence"/>
</dbReference>
<proteinExistence type="inferred from homology"/>
<dbReference type="Gene3D" id="3.40.50.200">
    <property type="entry name" value="Peptidase S8/S53 domain"/>
    <property type="match status" value="1"/>
</dbReference>
<evidence type="ECO:0000256" key="3">
    <source>
        <dbReference type="ARBA" id="ARBA00022825"/>
    </source>
</evidence>
<dbReference type="InterPro" id="IPR000209">
    <property type="entry name" value="Peptidase_S8/S53_dom"/>
</dbReference>
<dbReference type="SUPFAM" id="SSF52743">
    <property type="entry name" value="Subtilisin-like"/>
    <property type="match status" value="1"/>
</dbReference>
<dbReference type="PANTHER" id="PTHR35186">
    <property type="entry name" value="ANK_REP_REGION DOMAIN-CONTAINING PROTEIN"/>
    <property type="match status" value="1"/>
</dbReference>
<accession>A0AAN6S5B0</accession>
<name>A0AAN6S5B0_9PEZI</name>
<keyword evidence="2 4" id="KW-0378">Hydrolase</keyword>